<keyword evidence="2" id="KW-1185">Reference proteome</keyword>
<proteinExistence type="predicted"/>
<evidence type="ECO:0000313" key="1">
    <source>
        <dbReference type="EMBL" id="OLQ01089.1"/>
    </source>
</evidence>
<reference evidence="1 2" key="1">
    <citation type="submission" date="2016-02" db="EMBL/GenBank/DDBJ databases">
        <title>Genome analysis of coral dinoflagellate symbionts highlights evolutionary adaptations to a symbiotic lifestyle.</title>
        <authorList>
            <person name="Aranda M."/>
            <person name="Li Y."/>
            <person name="Liew Y.J."/>
            <person name="Baumgarten S."/>
            <person name="Simakov O."/>
            <person name="Wilson M."/>
            <person name="Piel J."/>
            <person name="Ashoor H."/>
            <person name="Bougouffa S."/>
            <person name="Bajic V.B."/>
            <person name="Ryu T."/>
            <person name="Ravasi T."/>
            <person name="Bayer T."/>
            <person name="Micklem G."/>
            <person name="Kim H."/>
            <person name="Bhak J."/>
            <person name="Lajeunesse T.C."/>
            <person name="Voolstra C.R."/>
        </authorList>
    </citation>
    <scope>NUCLEOTIDE SEQUENCE [LARGE SCALE GENOMIC DNA]</scope>
    <source>
        <strain evidence="1 2">CCMP2467</strain>
    </source>
</reference>
<dbReference type="Proteomes" id="UP000186817">
    <property type="component" value="Unassembled WGS sequence"/>
</dbReference>
<organism evidence="1 2">
    <name type="scientific">Symbiodinium microadriaticum</name>
    <name type="common">Dinoflagellate</name>
    <name type="synonym">Zooxanthella microadriatica</name>
    <dbReference type="NCBI Taxonomy" id="2951"/>
    <lineage>
        <taxon>Eukaryota</taxon>
        <taxon>Sar</taxon>
        <taxon>Alveolata</taxon>
        <taxon>Dinophyceae</taxon>
        <taxon>Suessiales</taxon>
        <taxon>Symbiodiniaceae</taxon>
        <taxon>Symbiodinium</taxon>
    </lineage>
</organism>
<accession>A0A1Q9E119</accession>
<protein>
    <submittedName>
        <fullName evidence="1">Uncharacterized protein</fullName>
    </submittedName>
</protein>
<evidence type="ECO:0000313" key="2">
    <source>
        <dbReference type="Proteomes" id="UP000186817"/>
    </source>
</evidence>
<comment type="caution">
    <text evidence="1">The sequence shown here is derived from an EMBL/GenBank/DDBJ whole genome shotgun (WGS) entry which is preliminary data.</text>
</comment>
<name>A0A1Q9E119_SYMMI</name>
<dbReference type="EMBL" id="LSRX01000305">
    <property type="protein sequence ID" value="OLQ01089.1"/>
    <property type="molecule type" value="Genomic_DNA"/>
</dbReference>
<dbReference type="AlphaFoldDB" id="A0A1Q9E119"/>
<gene>
    <name evidence="1" type="ORF">AK812_SmicGene16188</name>
</gene>
<sequence>MTPGSVLEEILRLPEKPPPPRNKSGGCSHIFTLDGVQQELQAWLRHLIRDRLEAQRKRILAQGQEPYL</sequence>